<comment type="caution">
    <text evidence="2">The sequence shown here is derived from an EMBL/GenBank/DDBJ whole genome shotgun (WGS) entry which is preliminary data.</text>
</comment>
<reference evidence="2" key="1">
    <citation type="submission" date="2020-07" db="EMBL/GenBank/DDBJ databases">
        <title>Huge and variable diversity of episymbiotic CPR bacteria and DPANN archaea in groundwater ecosystems.</title>
        <authorList>
            <person name="He C.Y."/>
            <person name="Keren R."/>
            <person name="Whittaker M."/>
            <person name="Farag I.F."/>
            <person name="Doudna J."/>
            <person name="Cate J.H.D."/>
            <person name="Banfield J.F."/>
        </authorList>
    </citation>
    <scope>NUCLEOTIDE SEQUENCE</scope>
    <source>
        <strain evidence="2">NC_groundwater_1664_Pr3_B-0.1um_52_9</strain>
    </source>
</reference>
<accession>A0A9D6Z5I5</accession>
<evidence type="ECO:0000256" key="1">
    <source>
        <dbReference type="SAM" id="Phobius"/>
    </source>
</evidence>
<organism evidence="2 3">
    <name type="scientific">Desulfomonile tiedjei</name>
    <dbReference type="NCBI Taxonomy" id="2358"/>
    <lineage>
        <taxon>Bacteria</taxon>
        <taxon>Pseudomonadati</taxon>
        <taxon>Thermodesulfobacteriota</taxon>
        <taxon>Desulfomonilia</taxon>
        <taxon>Desulfomonilales</taxon>
        <taxon>Desulfomonilaceae</taxon>
        <taxon>Desulfomonile</taxon>
    </lineage>
</organism>
<dbReference type="Pfam" id="PF06691">
    <property type="entry name" value="DUF1189"/>
    <property type="match status" value="1"/>
</dbReference>
<protein>
    <submittedName>
        <fullName evidence="2">DUF1189 family protein</fullName>
    </submittedName>
</protein>
<feature type="transmembrane region" description="Helical" evidence="1">
    <location>
        <begin position="148"/>
        <end position="175"/>
    </location>
</feature>
<dbReference type="EMBL" id="JACRDE010000551">
    <property type="protein sequence ID" value="MBI5252015.1"/>
    <property type="molecule type" value="Genomic_DNA"/>
</dbReference>
<dbReference type="Proteomes" id="UP000807825">
    <property type="component" value="Unassembled WGS sequence"/>
</dbReference>
<keyword evidence="1" id="KW-0812">Transmembrane</keyword>
<keyword evidence="1" id="KW-0472">Membrane</keyword>
<sequence length="256" mass="28176">MSKARLISRLSVWKILLAFLGVVALSSLTAVFLTAPKIENTILAIAANYDSYLPEIRIRDGHASVREKQPYFIDTGDKEVAVVIDTRDGMQKQGVDYLKDVSAGAVLTKDTLITKNQGQIRIIALKEMPDIEINSGTLLDLVDKYWPLAMRFAAILVVLYFLFVKPFQIMMFALIPYFGTRLYDVPLTYGEALKIAAIGIIPPVLLDVVLIVMGVGIQGGFLIYFGLYAAVLVLACAELVKGVPRKIEGQPPIINS</sequence>
<name>A0A9D6Z5I5_9BACT</name>
<feature type="transmembrane region" description="Helical" evidence="1">
    <location>
        <begin position="195"/>
        <end position="215"/>
    </location>
</feature>
<dbReference type="AlphaFoldDB" id="A0A9D6Z5I5"/>
<evidence type="ECO:0000313" key="3">
    <source>
        <dbReference type="Proteomes" id="UP000807825"/>
    </source>
</evidence>
<proteinExistence type="predicted"/>
<keyword evidence="1" id="KW-1133">Transmembrane helix</keyword>
<feature type="transmembrane region" description="Helical" evidence="1">
    <location>
        <begin position="221"/>
        <end position="240"/>
    </location>
</feature>
<evidence type="ECO:0000313" key="2">
    <source>
        <dbReference type="EMBL" id="MBI5252015.1"/>
    </source>
</evidence>
<dbReference type="InterPro" id="IPR009574">
    <property type="entry name" value="DUF1189"/>
</dbReference>
<feature type="transmembrane region" description="Helical" evidence="1">
    <location>
        <begin position="12"/>
        <end position="33"/>
    </location>
</feature>
<gene>
    <name evidence="2" type="ORF">HY912_21180</name>
</gene>